<feature type="domain" description="Metallo-beta-lactamase" evidence="1">
    <location>
        <begin position="44"/>
        <end position="121"/>
    </location>
</feature>
<dbReference type="InterPro" id="IPR052926">
    <property type="entry name" value="Metallo-beta-lactamase_dom"/>
</dbReference>
<dbReference type="HOGENOM" id="CLU_036012_0_0_0"/>
<gene>
    <name evidence="2" type="ORF">U27_01706</name>
</gene>
<organism evidence="2">
    <name type="scientific">Vecturithrix granuli</name>
    <dbReference type="NCBI Taxonomy" id="1499967"/>
    <lineage>
        <taxon>Bacteria</taxon>
        <taxon>Candidatus Moduliflexota</taxon>
        <taxon>Candidatus Vecturitrichia</taxon>
        <taxon>Candidatus Vecturitrichales</taxon>
        <taxon>Candidatus Vecturitrichaceae</taxon>
        <taxon>Candidatus Vecturithrix</taxon>
    </lineage>
</organism>
<dbReference type="InterPro" id="IPR001279">
    <property type="entry name" value="Metallo-B-lactamas"/>
</dbReference>
<dbReference type="PANTHER" id="PTHR13754:SF18">
    <property type="entry name" value="7,8-DIHYDROPTERIN-6-METHYL-4-(BETA-D-RIBOFURANOSYL)-AMINOBENZENE-5'-PHOSPHATE SYNTHASE"/>
    <property type="match status" value="1"/>
</dbReference>
<accession>A0A0S6W901</accession>
<dbReference type="STRING" id="1499967.U27_01706"/>
<dbReference type="CDD" id="cd07713">
    <property type="entry name" value="DHPS-like_MBL-fold"/>
    <property type="match status" value="1"/>
</dbReference>
<evidence type="ECO:0000313" key="2">
    <source>
        <dbReference type="EMBL" id="GAK54875.1"/>
    </source>
</evidence>
<dbReference type="GO" id="GO:0016740">
    <property type="term" value="F:transferase activity"/>
    <property type="evidence" value="ECO:0007669"/>
    <property type="project" value="TreeGrafter"/>
</dbReference>
<reference evidence="2" key="1">
    <citation type="journal article" date="2015" name="PeerJ">
        <title>First genomic representation of candidate bacterial phylum KSB3 points to enhanced environmental sensing as a trigger of wastewater bulking.</title>
        <authorList>
            <person name="Sekiguchi Y."/>
            <person name="Ohashi A."/>
            <person name="Parks D.H."/>
            <person name="Yamauchi T."/>
            <person name="Tyson G.W."/>
            <person name="Hugenholtz P."/>
        </authorList>
    </citation>
    <scope>NUCLEOTIDE SEQUENCE [LARGE SCALE GENOMIC DNA]</scope>
</reference>
<dbReference type="InterPro" id="IPR036866">
    <property type="entry name" value="RibonucZ/Hydroxyglut_hydro"/>
</dbReference>
<dbReference type="Gene3D" id="3.60.15.10">
    <property type="entry name" value="Ribonuclease Z/Hydroxyacylglutathione hydrolase-like"/>
    <property type="match status" value="1"/>
</dbReference>
<proteinExistence type="predicted"/>
<dbReference type="InterPro" id="IPR041712">
    <property type="entry name" value="DHPS-like_MBL-fold"/>
</dbReference>
<protein>
    <submittedName>
        <fullName evidence="2">Metallo-beta-lactamase domain protein, putative</fullName>
    </submittedName>
</protein>
<dbReference type="Pfam" id="PF00753">
    <property type="entry name" value="Lactamase_B"/>
    <property type="match status" value="1"/>
</dbReference>
<evidence type="ECO:0000259" key="1">
    <source>
        <dbReference type="Pfam" id="PF00753"/>
    </source>
</evidence>
<dbReference type="eggNOG" id="COG1237">
    <property type="taxonomic scope" value="Bacteria"/>
</dbReference>
<sequence length="292" mass="32416">MKNFDQVEKLKVTVLAEDSVMYESPYLGQHGLALLVQAWRGAETYTFLVDVAQHPDALITNMELMHVDASSIDAIVLTHCHYDHTRGLAHILEHIGKTNVPVVAHRDIFRLHFVTSPYLQHIGVRYEDAKERIEAAGGVLFLTHEPLQLFPGVSTTGEVKRQTDFEDAGLDLKMLEQGKIQEDRLKDDIAVIANVKDKGLVILTGCSHAGIINIARFALEITQHESIEGIVGGLHLIEASEEKIKRTVIELSKQGVKWIAAGHCTGFNAQRGLSIKFGDRFTPLQTGMVIEI</sequence>
<name>A0A0S6W901_VECG1</name>
<dbReference type="EMBL" id="DF820463">
    <property type="protein sequence ID" value="GAK54875.1"/>
    <property type="molecule type" value="Genomic_DNA"/>
</dbReference>
<dbReference type="SUPFAM" id="SSF56281">
    <property type="entry name" value="Metallo-hydrolase/oxidoreductase"/>
    <property type="match status" value="1"/>
</dbReference>
<evidence type="ECO:0000313" key="3">
    <source>
        <dbReference type="Proteomes" id="UP000030661"/>
    </source>
</evidence>
<dbReference type="AlphaFoldDB" id="A0A0S6W901"/>
<keyword evidence="3" id="KW-1185">Reference proteome</keyword>
<dbReference type="Proteomes" id="UP000030661">
    <property type="component" value="Unassembled WGS sequence"/>
</dbReference>
<dbReference type="PANTHER" id="PTHR13754">
    <property type="entry name" value="METALLO-BETA-LACTAMASE SUPERFAMILY PROTEIN"/>
    <property type="match status" value="1"/>
</dbReference>